<dbReference type="EMBL" id="FZOH01000005">
    <property type="protein sequence ID" value="SNS51747.1"/>
    <property type="molecule type" value="Genomic_DNA"/>
</dbReference>
<organism evidence="1 2">
    <name type="scientific">Geodermatophilus saharensis</name>
    <dbReference type="NCBI Taxonomy" id="1137994"/>
    <lineage>
        <taxon>Bacteria</taxon>
        <taxon>Bacillati</taxon>
        <taxon>Actinomycetota</taxon>
        <taxon>Actinomycetes</taxon>
        <taxon>Geodermatophilales</taxon>
        <taxon>Geodermatophilaceae</taxon>
        <taxon>Geodermatophilus</taxon>
    </lineage>
</organism>
<evidence type="ECO:0000313" key="1">
    <source>
        <dbReference type="EMBL" id="SNS51747.1"/>
    </source>
</evidence>
<sequence>MTALDTPGTLTALAGLRPLLAEIGDAKRVRVAGTPGSLAEQAFVRAWARLVSGEDVETVAFSETAAAVARARLAGIDAHVLAAAGLDDDEARTVLRRGFDEVSAPLDSVLRERLRAALGPLGSPGPPPPLAGALNAQPRAGATAPGRPRIVVEPPESHGDHCLTVAVYGTLVAPVVGADPVTPFLLGLAHHLHNVVLPDAGFAGEVLLGDALERVVATLEQRELAALPPALAGRVREVLALRAGADVPEARAFHAADVLDRVLQVHHHARAAAFTAAQALDDLELVHAGPVQAYHLDVLAAAGL</sequence>
<name>A0A239F4H7_9ACTN</name>
<reference evidence="2" key="1">
    <citation type="submission" date="2017-06" db="EMBL/GenBank/DDBJ databases">
        <authorList>
            <person name="Varghese N."/>
            <person name="Submissions S."/>
        </authorList>
    </citation>
    <scope>NUCLEOTIDE SEQUENCE [LARGE SCALE GENOMIC DNA]</scope>
    <source>
        <strain evidence="2">DSM 45423</strain>
    </source>
</reference>
<dbReference type="Proteomes" id="UP000198386">
    <property type="component" value="Unassembled WGS sequence"/>
</dbReference>
<protein>
    <submittedName>
        <fullName evidence="1">5'-deoxynucleotidase YfbR</fullName>
    </submittedName>
</protein>
<gene>
    <name evidence="1" type="ORF">SAMN04488107_2832</name>
</gene>
<dbReference type="AlphaFoldDB" id="A0A239F4H7"/>
<dbReference type="RefSeq" id="WP_245817192.1">
    <property type="nucleotide sequence ID" value="NZ_FZOH01000005.1"/>
</dbReference>
<evidence type="ECO:0000313" key="2">
    <source>
        <dbReference type="Proteomes" id="UP000198386"/>
    </source>
</evidence>
<dbReference type="Gene3D" id="1.10.3210.10">
    <property type="entry name" value="Hypothetical protein af1432"/>
    <property type="match status" value="1"/>
</dbReference>
<dbReference type="SUPFAM" id="SSF109604">
    <property type="entry name" value="HD-domain/PDEase-like"/>
    <property type="match status" value="1"/>
</dbReference>
<accession>A0A239F4H7</accession>
<keyword evidence="2" id="KW-1185">Reference proteome</keyword>
<proteinExistence type="predicted"/>